<dbReference type="AlphaFoldDB" id="A0A382LC02"/>
<gene>
    <name evidence="1" type="ORF">METZ01_LOCUS287080</name>
</gene>
<reference evidence="1" key="1">
    <citation type="submission" date="2018-05" db="EMBL/GenBank/DDBJ databases">
        <authorList>
            <person name="Lanie J.A."/>
            <person name="Ng W.-L."/>
            <person name="Kazmierczak K.M."/>
            <person name="Andrzejewski T.M."/>
            <person name="Davidsen T.M."/>
            <person name="Wayne K.J."/>
            <person name="Tettelin H."/>
            <person name="Glass J.I."/>
            <person name="Rusch D."/>
            <person name="Podicherti R."/>
            <person name="Tsui H.-C.T."/>
            <person name="Winkler M.E."/>
        </authorList>
    </citation>
    <scope>NUCLEOTIDE SEQUENCE</scope>
</reference>
<evidence type="ECO:0000313" key="1">
    <source>
        <dbReference type="EMBL" id="SVC34226.1"/>
    </source>
</evidence>
<accession>A0A382LC02</accession>
<proteinExistence type="predicted"/>
<sequence>TISSANAGYTVDGATKPGAFKVGEAVMVGTDDDNLVGATNGVSGIVGIVSAVTYLDGNSSKNVSSVTIKTNANNSTTSSNTADTTSGFTNGVLIWANPNAQVNATSGFQPGGAYEGTSSNTRMTVLIANGSVSNVVVVDTGSGYTQNPTVTIATISGAGSINAAVQCTGEERNSGGPINAKYISRRVTLKDGFDASDLKIILNAYKPLGTDVHVYYKVKNADDPEDFDLKNYILMSQETSSGRISKGKDDIQEFIYKTSSETTAYTSNSIRYETFKTFAVKIALVANTTYDMPRVRDMRAIALD</sequence>
<protein>
    <submittedName>
        <fullName evidence="1">Uncharacterized protein</fullName>
    </submittedName>
</protein>
<dbReference type="EMBL" id="UINC01086093">
    <property type="protein sequence ID" value="SVC34226.1"/>
    <property type="molecule type" value="Genomic_DNA"/>
</dbReference>
<feature type="non-terminal residue" evidence="1">
    <location>
        <position position="1"/>
    </location>
</feature>
<name>A0A382LC02_9ZZZZ</name>
<organism evidence="1">
    <name type="scientific">marine metagenome</name>
    <dbReference type="NCBI Taxonomy" id="408172"/>
    <lineage>
        <taxon>unclassified sequences</taxon>
        <taxon>metagenomes</taxon>
        <taxon>ecological metagenomes</taxon>
    </lineage>
</organism>